<evidence type="ECO:0000313" key="1">
    <source>
        <dbReference type="EMBL" id="GBQ02457.1"/>
    </source>
</evidence>
<dbReference type="Proteomes" id="UP000265354">
    <property type="component" value="Unassembled WGS sequence"/>
</dbReference>
<dbReference type="EMBL" id="BGZL01000011">
    <property type="protein sequence ID" value="GBQ02457.1"/>
    <property type="molecule type" value="Genomic_DNA"/>
</dbReference>
<comment type="caution">
    <text evidence="1">The sequence shown here is derived from an EMBL/GenBank/DDBJ whole genome shotgun (WGS) entry which is preliminary data.</text>
</comment>
<gene>
    <name evidence="1" type="ORF">SSP531S_39160</name>
</gene>
<evidence type="ECO:0000313" key="2">
    <source>
        <dbReference type="Proteomes" id="UP000265354"/>
    </source>
</evidence>
<reference evidence="1 2" key="1">
    <citation type="submission" date="2018-07" db="EMBL/GenBank/DDBJ databases">
        <title>Whole Genome Shotgun Sequence of Streptomyces spongiicola strain 531S.</title>
        <authorList>
            <person name="Dohra H."/>
            <person name="Kodani S."/>
        </authorList>
    </citation>
    <scope>NUCLEOTIDE SEQUENCE [LARGE SCALE GENOMIC DNA]</scope>
    <source>
        <strain evidence="1 2">531S</strain>
    </source>
</reference>
<accession>A0A388T0L9</accession>
<sequence>MAIFAPVDISQPPSRPRGAAYCCDNASACPSVPSSARSAFDGRTALLHRTAAALHRTAGRRAVPFACPSRAVRPGGRRGAWARVTAGQLRDAKVTGGPARGCARLERV</sequence>
<proteinExistence type="predicted"/>
<name>A0A388T0L9_9ACTN</name>
<organism evidence="1 2">
    <name type="scientific">Streptomyces spongiicola</name>
    <dbReference type="NCBI Taxonomy" id="1690221"/>
    <lineage>
        <taxon>Bacteria</taxon>
        <taxon>Bacillati</taxon>
        <taxon>Actinomycetota</taxon>
        <taxon>Actinomycetes</taxon>
        <taxon>Kitasatosporales</taxon>
        <taxon>Streptomycetaceae</taxon>
        <taxon>Streptomyces</taxon>
    </lineage>
</organism>
<dbReference type="AlphaFoldDB" id="A0A388T0L9"/>
<protein>
    <submittedName>
        <fullName evidence="1">Uncharacterized protein</fullName>
    </submittedName>
</protein>